<keyword evidence="3" id="KW-0285">Flavoprotein</keyword>
<dbReference type="AlphaFoldDB" id="A0A183E6J6"/>
<dbReference type="EC" id="1.5.5.2" evidence="3"/>
<comment type="similarity">
    <text evidence="3">Belongs to the proline oxidase family.</text>
</comment>
<dbReference type="PANTHER" id="PTHR13914">
    <property type="entry name" value="PROLINE OXIDASE"/>
    <property type="match status" value="1"/>
</dbReference>
<evidence type="ECO:0000256" key="3">
    <source>
        <dbReference type="RuleBase" id="RU364054"/>
    </source>
</evidence>
<dbReference type="InterPro" id="IPR029041">
    <property type="entry name" value="FAD-linked_oxidoreductase-like"/>
</dbReference>
<dbReference type="OrthoDB" id="5464at2759"/>
<dbReference type="PANTHER" id="PTHR13914:SF0">
    <property type="entry name" value="PROLINE DEHYDROGENASE 1, MITOCHONDRIAL"/>
    <property type="match status" value="1"/>
</dbReference>
<keyword evidence="3" id="KW-0642">Proline metabolism</keyword>
<evidence type="ECO:0000313" key="4">
    <source>
        <dbReference type="EMBL" id="VDN28164.1"/>
    </source>
</evidence>
<comment type="cofactor">
    <cofactor evidence="3">
        <name>FAD</name>
        <dbReference type="ChEBI" id="CHEBI:57692"/>
    </cofactor>
</comment>
<accession>A0A183E6J6</accession>
<gene>
    <name evidence="4" type="ORF">GPUH_LOCUS16587</name>
</gene>
<reference evidence="6" key="1">
    <citation type="submission" date="2016-06" db="UniProtKB">
        <authorList>
            <consortium name="WormBaseParasite"/>
        </authorList>
    </citation>
    <scope>IDENTIFICATION</scope>
</reference>
<comment type="pathway">
    <text evidence="1">Amino-acid degradation; L-proline degradation into L-glutamate; L-glutamate from L-proline: step 1/2.</text>
</comment>
<evidence type="ECO:0000256" key="2">
    <source>
        <dbReference type="ARBA" id="ARBA00023002"/>
    </source>
</evidence>
<reference evidence="4 5" key="2">
    <citation type="submission" date="2018-11" db="EMBL/GenBank/DDBJ databases">
        <authorList>
            <consortium name="Pathogen Informatics"/>
        </authorList>
    </citation>
    <scope>NUCLEOTIDE SEQUENCE [LARGE SCALE GENOMIC DNA]</scope>
</reference>
<keyword evidence="2 3" id="KW-0560">Oxidoreductase</keyword>
<evidence type="ECO:0000313" key="5">
    <source>
        <dbReference type="Proteomes" id="UP000271098"/>
    </source>
</evidence>
<proteinExistence type="inferred from homology"/>
<dbReference type="SUPFAM" id="SSF51730">
    <property type="entry name" value="FAD-linked oxidoreductase"/>
    <property type="match status" value="1"/>
</dbReference>
<dbReference type="Proteomes" id="UP000271098">
    <property type="component" value="Unassembled WGS sequence"/>
</dbReference>
<organism evidence="6">
    <name type="scientific">Gongylonema pulchrum</name>
    <dbReference type="NCBI Taxonomy" id="637853"/>
    <lineage>
        <taxon>Eukaryota</taxon>
        <taxon>Metazoa</taxon>
        <taxon>Ecdysozoa</taxon>
        <taxon>Nematoda</taxon>
        <taxon>Chromadorea</taxon>
        <taxon>Rhabditida</taxon>
        <taxon>Spirurina</taxon>
        <taxon>Spiruromorpha</taxon>
        <taxon>Spiruroidea</taxon>
        <taxon>Gongylonematidae</taxon>
        <taxon>Gongylonema</taxon>
    </lineage>
</organism>
<sequence>MIFGRAARGVRCSTYKIDGRGVCGTVGIVAPAAAVDLRIYVSIKGELGELASSVWMGAHVSLSMSHGARVASPTVVAEAIAAPEDQPGDRNGGFVEISRAVLSVYALFVWNVFLPSMISSATPAQTAVPDMDEINTCYKRLDLDFKDTKSAFKGKRTYELLRGVVVLPLCSLQMMVKRNDLIMARMRRVLGERIFKKLLKLTFFGHFVGGENLNEVKETMIRLQSCGVKSILDYSVESDISQSEAEKKAVEGIVGGEAKTEKDSFQPVDSVVDKKTVEQTRQRYTVHKEFGDRRKDVVSARTYFYECEDQCDRNTDTFCKSADAIASSVSSQGIVCIKLTALGRPQLLLKLTELIAQSQNFYRTLIKSSCEDLILSKIKKEEFLQKIK</sequence>
<dbReference type="GO" id="GO:0010133">
    <property type="term" value="P:L-proline catabolic process to L-glutamate"/>
    <property type="evidence" value="ECO:0007669"/>
    <property type="project" value="TreeGrafter"/>
</dbReference>
<comment type="function">
    <text evidence="3">Converts proline to delta-1-pyrroline-5-carboxylate.</text>
</comment>
<keyword evidence="3" id="KW-0274">FAD</keyword>
<dbReference type="GO" id="GO:0004657">
    <property type="term" value="F:proline dehydrogenase activity"/>
    <property type="evidence" value="ECO:0007669"/>
    <property type="project" value="UniProtKB-EC"/>
</dbReference>
<dbReference type="EMBL" id="UYRT01083958">
    <property type="protein sequence ID" value="VDN28164.1"/>
    <property type="molecule type" value="Genomic_DNA"/>
</dbReference>
<dbReference type="Gene3D" id="3.20.20.220">
    <property type="match status" value="1"/>
</dbReference>
<dbReference type="GO" id="GO:0005739">
    <property type="term" value="C:mitochondrion"/>
    <property type="evidence" value="ECO:0007669"/>
    <property type="project" value="TreeGrafter"/>
</dbReference>
<dbReference type="GO" id="GO:0071949">
    <property type="term" value="F:FAD binding"/>
    <property type="evidence" value="ECO:0007669"/>
    <property type="project" value="TreeGrafter"/>
</dbReference>
<comment type="catalytic activity">
    <reaction evidence="3">
        <text>L-proline + a quinone = (S)-1-pyrroline-5-carboxylate + a quinol + H(+)</text>
        <dbReference type="Rhea" id="RHEA:23784"/>
        <dbReference type="ChEBI" id="CHEBI:15378"/>
        <dbReference type="ChEBI" id="CHEBI:17388"/>
        <dbReference type="ChEBI" id="CHEBI:24646"/>
        <dbReference type="ChEBI" id="CHEBI:60039"/>
        <dbReference type="ChEBI" id="CHEBI:132124"/>
        <dbReference type="EC" id="1.5.5.2"/>
    </reaction>
</comment>
<protein>
    <recommendedName>
        <fullName evidence="3">Proline dehydrogenase</fullName>
        <ecNumber evidence="3">1.5.5.2</ecNumber>
    </recommendedName>
</protein>
<dbReference type="InterPro" id="IPR015659">
    <property type="entry name" value="Proline_oxidase"/>
</dbReference>
<evidence type="ECO:0000256" key="1">
    <source>
        <dbReference type="ARBA" id="ARBA00004739"/>
    </source>
</evidence>
<keyword evidence="5" id="KW-1185">Reference proteome</keyword>
<name>A0A183E6J6_9BILA</name>
<evidence type="ECO:0000313" key="6">
    <source>
        <dbReference type="WBParaSite" id="GPUH_0001660901-mRNA-1"/>
    </source>
</evidence>
<dbReference type="WBParaSite" id="GPUH_0001660901-mRNA-1">
    <property type="protein sequence ID" value="GPUH_0001660901-mRNA-1"/>
    <property type="gene ID" value="GPUH_0001660901"/>
</dbReference>